<organism evidence="2 3">
    <name type="scientific">Ditylenchus dipsaci</name>
    <dbReference type="NCBI Taxonomy" id="166011"/>
    <lineage>
        <taxon>Eukaryota</taxon>
        <taxon>Metazoa</taxon>
        <taxon>Ecdysozoa</taxon>
        <taxon>Nematoda</taxon>
        <taxon>Chromadorea</taxon>
        <taxon>Rhabditida</taxon>
        <taxon>Tylenchina</taxon>
        <taxon>Tylenchomorpha</taxon>
        <taxon>Sphaerularioidea</taxon>
        <taxon>Anguinidae</taxon>
        <taxon>Anguininae</taxon>
        <taxon>Ditylenchus</taxon>
    </lineage>
</organism>
<evidence type="ECO:0000313" key="2">
    <source>
        <dbReference type="Proteomes" id="UP000887574"/>
    </source>
</evidence>
<evidence type="ECO:0000256" key="1">
    <source>
        <dbReference type="SAM" id="Phobius"/>
    </source>
</evidence>
<proteinExistence type="predicted"/>
<keyword evidence="1" id="KW-1133">Transmembrane helix</keyword>
<reference evidence="3" key="1">
    <citation type="submission" date="2022-11" db="UniProtKB">
        <authorList>
            <consortium name="WormBaseParasite"/>
        </authorList>
    </citation>
    <scope>IDENTIFICATION</scope>
</reference>
<name>A0A915D0E8_9BILA</name>
<protein>
    <submittedName>
        <fullName evidence="3">Uncharacterized protein</fullName>
    </submittedName>
</protein>
<keyword evidence="1" id="KW-0472">Membrane</keyword>
<feature type="transmembrane region" description="Helical" evidence="1">
    <location>
        <begin position="53"/>
        <end position="71"/>
    </location>
</feature>
<sequence length="127" mass="14209">MAAQSSAARCSLTDEESCLLRTTGEPAGCTQSQSLLLLTDDDGDNYSNTSSNAGARSQSFIALIIIITIWMRKKKNRTSMEMAVVELQKVRPNNHSCCPQVGTYRNARWRHTNKLKDTEKQTIEKKN</sequence>
<accession>A0A915D0E8</accession>
<dbReference type="Proteomes" id="UP000887574">
    <property type="component" value="Unplaced"/>
</dbReference>
<keyword evidence="2" id="KW-1185">Reference proteome</keyword>
<dbReference type="WBParaSite" id="jg1407">
    <property type="protein sequence ID" value="jg1407"/>
    <property type="gene ID" value="jg1407"/>
</dbReference>
<dbReference type="AlphaFoldDB" id="A0A915D0E8"/>
<keyword evidence="1" id="KW-0812">Transmembrane</keyword>
<evidence type="ECO:0000313" key="3">
    <source>
        <dbReference type="WBParaSite" id="jg1407"/>
    </source>
</evidence>